<feature type="transmembrane region" description="Helical" evidence="1">
    <location>
        <begin position="39"/>
        <end position="61"/>
    </location>
</feature>
<dbReference type="Proteomes" id="UP000618445">
    <property type="component" value="Unassembled WGS sequence"/>
</dbReference>
<feature type="transmembrane region" description="Helical" evidence="1">
    <location>
        <begin position="73"/>
        <end position="97"/>
    </location>
</feature>
<reference evidence="2 3" key="1">
    <citation type="journal article" date="2020" name="ISME J.">
        <title>Comparative genomics reveals insights into cyanobacterial evolution and habitat adaptation.</title>
        <authorList>
            <person name="Chen M.Y."/>
            <person name="Teng W.K."/>
            <person name="Zhao L."/>
            <person name="Hu C.X."/>
            <person name="Zhou Y.K."/>
            <person name="Han B.P."/>
            <person name="Song L.R."/>
            <person name="Shu W.S."/>
        </authorList>
    </citation>
    <scope>NUCLEOTIDE SEQUENCE [LARGE SCALE GENOMIC DNA]</scope>
    <source>
        <strain evidence="2 3">FACHB-1050</strain>
    </source>
</reference>
<accession>A0ABR8CCZ9</accession>
<evidence type="ECO:0000313" key="2">
    <source>
        <dbReference type="EMBL" id="MBD2318594.1"/>
    </source>
</evidence>
<evidence type="ECO:0000256" key="1">
    <source>
        <dbReference type="SAM" id="Phobius"/>
    </source>
</evidence>
<feature type="transmembrane region" description="Helical" evidence="1">
    <location>
        <begin position="103"/>
        <end position="123"/>
    </location>
</feature>
<proteinExistence type="predicted"/>
<dbReference type="RefSeq" id="WP_190579721.1">
    <property type="nucleotide sequence ID" value="NZ_CAWPQU010000025.1"/>
</dbReference>
<evidence type="ECO:0000313" key="3">
    <source>
        <dbReference type="Proteomes" id="UP000618445"/>
    </source>
</evidence>
<name>A0ABR8CCZ9_9CYAN</name>
<keyword evidence="3" id="KW-1185">Reference proteome</keyword>
<comment type="caution">
    <text evidence="2">The sequence shown here is derived from an EMBL/GenBank/DDBJ whole genome shotgun (WGS) entry which is preliminary data.</text>
</comment>
<keyword evidence="1" id="KW-1133">Transmembrane helix</keyword>
<feature type="transmembrane region" description="Helical" evidence="1">
    <location>
        <begin position="16"/>
        <end position="33"/>
    </location>
</feature>
<organism evidence="2 3">
    <name type="scientific">Phormidium tenue FACHB-1050</name>
    <dbReference type="NCBI Taxonomy" id="2692857"/>
    <lineage>
        <taxon>Bacteria</taxon>
        <taxon>Bacillati</taxon>
        <taxon>Cyanobacteriota</taxon>
        <taxon>Cyanophyceae</taxon>
        <taxon>Oscillatoriophycideae</taxon>
        <taxon>Oscillatoriales</taxon>
        <taxon>Oscillatoriaceae</taxon>
        <taxon>Phormidium</taxon>
    </lineage>
</organism>
<sequence length="132" mass="15116">MKWLMKYFRDIKLNKLILWCYLIWYLVIIIFYFDPTPKIWINAIGISVVIGTALILSVSASDSKVDYWQTFRLYLMPFCVSSFSSLIKDQGFIVIISPKPQETILAILSCGIFLSIVGGIKFAHRAISPKNS</sequence>
<gene>
    <name evidence="2" type="ORF">H6G05_17275</name>
</gene>
<keyword evidence="1" id="KW-0472">Membrane</keyword>
<dbReference type="EMBL" id="JACJQY010000031">
    <property type="protein sequence ID" value="MBD2318594.1"/>
    <property type="molecule type" value="Genomic_DNA"/>
</dbReference>
<keyword evidence="1" id="KW-0812">Transmembrane</keyword>
<protein>
    <submittedName>
        <fullName evidence="2">Uncharacterized protein</fullName>
    </submittedName>
</protein>